<dbReference type="AlphaFoldDB" id="A0A1I7N3B5"/>
<feature type="compositionally biased region" description="Polar residues" evidence="1">
    <location>
        <begin position="46"/>
        <end position="74"/>
    </location>
</feature>
<keyword evidence="4" id="KW-1185">Reference proteome</keyword>
<keyword evidence="2" id="KW-0732">Signal</keyword>
<evidence type="ECO:0008006" key="5">
    <source>
        <dbReference type="Google" id="ProtNLM"/>
    </source>
</evidence>
<name>A0A1I7N3B5_9HYPH</name>
<feature type="signal peptide" evidence="2">
    <location>
        <begin position="1"/>
        <end position="20"/>
    </location>
</feature>
<feature type="chain" id="PRO_5011700089" description="Pentapeptide MXKDX repeat protein" evidence="2">
    <location>
        <begin position="21"/>
        <end position="97"/>
    </location>
</feature>
<dbReference type="EMBL" id="FPCH01000001">
    <property type="protein sequence ID" value="SFV29167.1"/>
    <property type="molecule type" value="Genomic_DNA"/>
</dbReference>
<proteinExistence type="predicted"/>
<dbReference type="OrthoDB" id="7933079at2"/>
<gene>
    <name evidence="3" type="ORF">SAMN04488557_1185</name>
</gene>
<reference evidence="4" key="1">
    <citation type="submission" date="2016-10" db="EMBL/GenBank/DDBJ databases">
        <authorList>
            <person name="Varghese N."/>
            <person name="Submissions S."/>
        </authorList>
    </citation>
    <scope>NUCLEOTIDE SEQUENCE [LARGE SCALE GENOMIC DNA]</scope>
    <source>
        <strain evidence="4">DSM 1565</strain>
    </source>
</reference>
<sequence>MMKPFLAATMLVLSASVVFAADDLSTKEMKDNPGVSGGGSTSTPTAKPNSGSLSEGQMQHQPGVNSDRTGTTAMPNVKPADGSLSREEMDQNPGARK</sequence>
<protein>
    <recommendedName>
        <fullName evidence="5">Pentapeptide MXKDX repeat protein</fullName>
    </recommendedName>
</protein>
<organism evidence="3 4">
    <name type="scientific">Hyphomicrobium facile</name>
    <dbReference type="NCBI Taxonomy" id="51670"/>
    <lineage>
        <taxon>Bacteria</taxon>
        <taxon>Pseudomonadati</taxon>
        <taxon>Pseudomonadota</taxon>
        <taxon>Alphaproteobacteria</taxon>
        <taxon>Hyphomicrobiales</taxon>
        <taxon>Hyphomicrobiaceae</taxon>
        <taxon>Hyphomicrobium</taxon>
    </lineage>
</organism>
<accession>A0A1I7N3B5</accession>
<evidence type="ECO:0000256" key="2">
    <source>
        <dbReference type="SAM" id="SignalP"/>
    </source>
</evidence>
<evidence type="ECO:0000313" key="3">
    <source>
        <dbReference type="EMBL" id="SFV29167.1"/>
    </source>
</evidence>
<evidence type="ECO:0000313" key="4">
    <source>
        <dbReference type="Proteomes" id="UP000199423"/>
    </source>
</evidence>
<evidence type="ECO:0000256" key="1">
    <source>
        <dbReference type="SAM" id="MobiDB-lite"/>
    </source>
</evidence>
<dbReference type="RefSeq" id="WP_092865401.1">
    <property type="nucleotide sequence ID" value="NZ_FPCH01000001.1"/>
</dbReference>
<feature type="region of interest" description="Disordered" evidence="1">
    <location>
        <begin position="25"/>
        <end position="97"/>
    </location>
</feature>
<dbReference type="Proteomes" id="UP000199423">
    <property type="component" value="Unassembled WGS sequence"/>
</dbReference>